<dbReference type="Proteomes" id="UP001589627">
    <property type="component" value="Unassembled WGS sequence"/>
</dbReference>
<accession>A0ABV5YN95</accession>
<dbReference type="InterPro" id="IPR011990">
    <property type="entry name" value="TPR-like_helical_dom_sf"/>
</dbReference>
<evidence type="ECO:0000256" key="1">
    <source>
        <dbReference type="SAM" id="MobiDB-lite"/>
    </source>
</evidence>
<name>A0ABV5YN95_9ACTN</name>
<proteinExistence type="predicted"/>
<dbReference type="RefSeq" id="WP_378209348.1">
    <property type="nucleotide sequence ID" value="NZ_JBHLZP010000287.1"/>
</dbReference>
<dbReference type="Gene3D" id="1.25.40.10">
    <property type="entry name" value="Tetratricopeptide repeat domain"/>
    <property type="match status" value="2"/>
</dbReference>
<feature type="compositionally biased region" description="Low complexity" evidence="1">
    <location>
        <begin position="118"/>
        <end position="129"/>
    </location>
</feature>
<sequence>MNACLEQGGFANRAAVVGGLERVMTRPKVPNRLLRGLLAEAGWTEDFLARQINAVAAESGVAMRLDRRSVTHWLAGRRPRSPVPELIAEAFSRGLHRPVDASDTGLGTPAAGGEPQPGRGSRAGAGRSALADGESSALPQDVTSVLAGLAQFDEGRRRMLSATAYRLAALAVPGWVQAAAREPGLVPWPDASCAQRLEPGQVATVEQMTRVFSDTDDSFGGGHARAELSCYLAFDIAPRLRAAGTPALRSRLFSATTQLTYLAAFMCFDDECHGLAQHYYRAALKLAAENSDPAGYAVTLRGMSVQARRLGHLQYAVDLAETAATISRSAADPARQAFFLGQVAVAAAAAGNRRHALTTISAAERRLDRACSPASADPKVQGGPAMGRYHPGALAHQQAAVRALMGDRRGAITTLTEAIRLRPPWERRSRALIHARLAELHLDQGQLEQAVTFWHAFLDDYPFLTCRRATAAVKVLRSRLHPQRVNPAVRQLLARTTTWTLDTAAS</sequence>
<evidence type="ECO:0000313" key="3">
    <source>
        <dbReference type="Proteomes" id="UP001589627"/>
    </source>
</evidence>
<reference evidence="2 3" key="1">
    <citation type="submission" date="2024-09" db="EMBL/GenBank/DDBJ databases">
        <authorList>
            <person name="Sun Q."/>
            <person name="Mori K."/>
        </authorList>
    </citation>
    <scope>NUCLEOTIDE SEQUENCE [LARGE SCALE GENOMIC DNA]</scope>
    <source>
        <strain evidence="2 3">TBRC 0563</strain>
    </source>
</reference>
<organism evidence="2 3">
    <name type="scientific">Actinoallomurus acaciae</name>
    <dbReference type="NCBI Taxonomy" id="502577"/>
    <lineage>
        <taxon>Bacteria</taxon>
        <taxon>Bacillati</taxon>
        <taxon>Actinomycetota</taxon>
        <taxon>Actinomycetes</taxon>
        <taxon>Streptosporangiales</taxon>
        <taxon>Thermomonosporaceae</taxon>
        <taxon>Actinoallomurus</taxon>
    </lineage>
</organism>
<dbReference type="EMBL" id="JBHLZP010000287">
    <property type="protein sequence ID" value="MFB9836535.1"/>
    <property type="molecule type" value="Genomic_DNA"/>
</dbReference>
<comment type="caution">
    <text evidence="2">The sequence shown here is derived from an EMBL/GenBank/DDBJ whole genome shotgun (WGS) entry which is preliminary data.</text>
</comment>
<evidence type="ECO:0000313" key="2">
    <source>
        <dbReference type="EMBL" id="MFB9836535.1"/>
    </source>
</evidence>
<keyword evidence="3" id="KW-1185">Reference proteome</keyword>
<protein>
    <recommendedName>
        <fullName evidence="4">Transcriptional regulator</fullName>
    </recommendedName>
</protein>
<dbReference type="SUPFAM" id="SSF48452">
    <property type="entry name" value="TPR-like"/>
    <property type="match status" value="1"/>
</dbReference>
<evidence type="ECO:0008006" key="4">
    <source>
        <dbReference type="Google" id="ProtNLM"/>
    </source>
</evidence>
<feature type="region of interest" description="Disordered" evidence="1">
    <location>
        <begin position="98"/>
        <end position="136"/>
    </location>
</feature>
<gene>
    <name evidence="2" type="ORF">ACFFNX_30615</name>
</gene>